<accession>A0A543JBB5</accession>
<evidence type="ECO:0000313" key="4">
    <source>
        <dbReference type="Proteomes" id="UP000316628"/>
    </source>
</evidence>
<reference evidence="3 4" key="1">
    <citation type="submission" date="2019-06" db="EMBL/GenBank/DDBJ databases">
        <title>Sequencing the genomes of 1000 actinobacteria strains.</title>
        <authorList>
            <person name="Klenk H.-P."/>
        </authorList>
    </citation>
    <scope>NUCLEOTIDE SEQUENCE [LARGE SCALE GENOMIC DNA]</scope>
    <source>
        <strain evidence="3 4">DSM 45456</strain>
    </source>
</reference>
<protein>
    <submittedName>
        <fullName evidence="3">Uncharacterized protein DUF1996</fullName>
    </submittedName>
</protein>
<feature type="chain" id="PRO_5039319308" evidence="1">
    <location>
        <begin position="27"/>
        <end position="316"/>
    </location>
</feature>
<proteinExistence type="predicted"/>
<sequence>MNARLRGVIGAASVALALALIGSVVAYQPAGAGPLVNHDGVNHDNHPAAPDAHQAAAIEGQAGIQAASEFRANCRASHRSGNDPIIYPNQTGVSHVHEFFGNRSTNASSTYTSLKAAGTTCDPVVDLSAYWVPTLYKNGQPVAPESVTVYYQGIHDMQRAVAHPPNLRYVVGNSRATSPDQNPSARWSCTTQSPSSRDFMNCPAGTKLETYLDFPTCWNGRDLDSANHKDHIVFWAGSCPSTHPVVLPRLEFLITYPVNGGGLSLGGTVNGVNVTNAPGYTYHGDFINAWDQPELERRVRDCVNAGRICGTNGNPI</sequence>
<dbReference type="RefSeq" id="WP_141977867.1">
    <property type="nucleotide sequence ID" value="NZ_VFPP01000001.1"/>
</dbReference>
<dbReference type="OrthoDB" id="581239at2"/>
<keyword evidence="4" id="KW-1185">Reference proteome</keyword>
<dbReference type="PANTHER" id="PTHR43662">
    <property type="match status" value="1"/>
</dbReference>
<organism evidence="3 4">
    <name type="scientific">Saccharothrix saharensis</name>
    <dbReference type="NCBI Taxonomy" id="571190"/>
    <lineage>
        <taxon>Bacteria</taxon>
        <taxon>Bacillati</taxon>
        <taxon>Actinomycetota</taxon>
        <taxon>Actinomycetes</taxon>
        <taxon>Pseudonocardiales</taxon>
        <taxon>Pseudonocardiaceae</taxon>
        <taxon>Saccharothrix</taxon>
    </lineage>
</organism>
<name>A0A543JBB5_9PSEU</name>
<dbReference type="AlphaFoldDB" id="A0A543JBB5"/>
<keyword evidence="1" id="KW-0732">Signal</keyword>
<evidence type="ECO:0000256" key="1">
    <source>
        <dbReference type="SAM" id="SignalP"/>
    </source>
</evidence>
<comment type="caution">
    <text evidence="3">The sequence shown here is derived from an EMBL/GenBank/DDBJ whole genome shotgun (WGS) entry which is preliminary data.</text>
</comment>
<feature type="domain" description="DUF1996" evidence="2">
    <location>
        <begin position="83"/>
        <end position="290"/>
    </location>
</feature>
<dbReference type="Pfam" id="PF09362">
    <property type="entry name" value="DUF1996"/>
    <property type="match status" value="1"/>
</dbReference>
<dbReference type="Proteomes" id="UP000316628">
    <property type="component" value="Unassembled WGS sequence"/>
</dbReference>
<evidence type="ECO:0000259" key="2">
    <source>
        <dbReference type="Pfam" id="PF09362"/>
    </source>
</evidence>
<dbReference type="EMBL" id="VFPP01000001">
    <property type="protein sequence ID" value="TQM80091.1"/>
    <property type="molecule type" value="Genomic_DNA"/>
</dbReference>
<evidence type="ECO:0000313" key="3">
    <source>
        <dbReference type="EMBL" id="TQM80091.1"/>
    </source>
</evidence>
<gene>
    <name evidence="3" type="ORF">FHX81_2414</name>
</gene>
<dbReference type="PANTHER" id="PTHR43662:SF3">
    <property type="entry name" value="DOMAIN PROTEIN, PUTATIVE (AFU_ORTHOLOGUE AFUA_6G11970)-RELATED"/>
    <property type="match status" value="1"/>
</dbReference>
<feature type="signal peptide" evidence="1">
    <location>
        <begin position="1"/>
        <end position="26"/>
    </location>
</feature>
<dbReference type="InterPro" id="IPR018535">
    <property type="entry name" value="DUF1996"/>
</dbReference>